<evidence type="ECO:0000313" key="6">
    <source>
        <dbReference type="EMBL" id="MDX8152200.1"/>
    </source>
</evidence>
<dbReference type="PROSITE" id="PS50931">
    <property type="entry name" value="HTH_LYSR"/>
    <property type="match status" value="1"/>
</dbReference>
<accession>A0ABU4VK43</accession>
<dbReference type="SUPFAM" id="SSF46785">
    <property type="entry name" value="Winged helix' DNA-binding domain"/>
    <property type="match status" value="1"/>
</dbReference>
<dbReference type="EMBL" id="JAXAVX010000005">
    <property type="protein sequence ID" value="MDX8152200.1"/>
    <property type="molecule type" value="Genomic_DNA"/>
</dbReference>
<proteinExistence type="inferred from homology"/>
<dbReference type="InterPro" id="IPR036388">
    <property type="entry name" value="WH-like_DNA-bd_sf"/>
</dbReference>
<dbReference type="Proteomes" id="UP001277761">
    <property type="component" value="Unassembled WGS sequence"/>
</dbReference>
<evidence type="ECO:0000256" key="4">
    <source>
        <dbReference type="ARBA" id="ARBA00023163"/>
    </source>
</evidence>
<name>A0ABU4VK43_9ACTN</name>
<keyword evidence="3" id="KW-0238">DNA-binding</keyword>
<evidence type="ECO:0000256" key="3">
    <source>
        <dbReference type="ARBA" id="ARBA00023125"/>
    </source>
</evidence>
<feature type="domain" description="HTH lysR-type" evidence="5">
    <location>
        <begin position="1"/>
        <end position="58"/>
    </location>
</feature>
<comment type="caution">
    <text evidence="6">The sequence shown here is derived from an EMBL/GenBank/DDBJ whole genome shotgun (WGS) entry which is preliminary data.</text>
</comment>
<sequence length="307" mass="32199">MELLHLRVLREVARRGSISAAADALDYTQPAVSRQLAMLERQTGQALVERTPRGARLTAAGEALLHHADEILDRVAAAEREMRAISTLGAGSVRLSAFPSTVGSFVPAALRGFRDRYPRVRVAFELAEPGPALELLRQGRVDVAVTSLGAAAGPPPGFRAVPLIEDPMLLALPTDHPLAELEEVPIAALAGEALVLGSPRTCPDCDVVQAACEEEGFAPNRAYVADDYGATLGLVASGLAVATVPQLALHHPRPDVVVRPLEQRIVRRIVAMTPAAASGAARDALLEALVAAAAAHESAFTAARTVA</sequence>
<dbReference type="PRINTS" id="PR00039">
    <property type="entry name" value="HTHLYSR"/>
</dbReference>
<protein>
    <submittedName>
        <fullName evidence="6">LysR substrate-binding domain-containing protein</fullName>
    </submittedName>
</protein>
<dbReference type="PANTHER" id="PTHR30346">
    <property type="entry name" value="TRANSCRIPTIONAL DUAL REGULATOR HCAR-RELATED"/>
    <property type="match status" value="1"/>
</dbReference>
<evidence type="ECO:0000256" key="1">
    <source>
        <dbReference type="ARBA" id="ARBA00009437"/>
    </source>
</evidence>
<evidence type="ECO:0000313" key="7">
    <source>
        <dbReference type="Proteomes" id="UP001277761"/>
    </source>
</evidence>
<dbReference type="InterPro" id="IPR036390">
    <property type="entry name" value="WH_DNA-bd_sf"/>
</dbReference>
<dbReference type="Pfam" id="PF03466">
    <property type="entry name" value="LysR_substrate"/>
    <property type="match status" value="1"/>
</dbReference>
<dbReference type="CDD" id="cd08423">
    <property type="entry name" value="PBP2_LTTR_like_6"/>
    <property type="match status" value="1"/>
</dbReference>
<keyword evidence="7" id="KW-1185">Reference proteome</keyword>
<evidence type="ECO:0000256" key="2">
    <source>
        <dbReference type="ARBA" id="ARBA00023015"/>
    </source>
</evidence>
<gene>
    <name evidence="6" type="ORF">SK069_11385</name>
</gene>
<dbReference type="Gene3D" id="1.10.10.10">
    <property type="entry name" value="Winged helix-like DNA-binding domain superfamily/Winged helix DNA-binding domain"/>
    <property type="match status" value="1"/>
</dbReference>
<dbReference type="RefSeq" id="WP_319954356.1">
    <property type="nucleotide sequence ID" value="NZ_JAXAVX010000005.1"/>
</dbReference>
<dbReference type="Gene3D" id="3.40.190.10">
    <property type="entry name" value="Periplasmic binding protein-like II"/>
    <property type="match status" value="2"/>
</dbReference>
<keyword evidence="2" id="KW-0805">Transcription regulation</keyword>
<dbReference type="Pfam" id="PF00126">
    <property type="entry name" value="HTH_1"/>
    <property type="match status" value="1"/>
</dbReference>
<dbReference type="InterPro" id="IPR000847">
    <property type="entry name" value="LysR_HTH_N"/>
</dbReference>
<dbReference type="InterPro" id="IPR005119">
    <property type="entry name" value="LysR_subst-bd"/>
</dbReference>
<dbReference type="SUPFAM" id="SSF53850">
    <property type="entry name" value="Periplasmic binding protein-like II"/>
    <property type="match status" value="1"/>
</dbReference>
<comment type="similarity">
    <text evidence="1">Belongs to the LysR transcriptional regulatory family.</text>
</comment>
<dbReference type="PANTHER" id="PTHR30346:SF29">
    <property type="entry name" value="LYSR SUBSTRATE-BINDING"/>
    <property type="match status" value="1"/>
</dbReference>
<keyword evidence="4" id="KW-0804">Transcription</keyword>
<evidence type="ECO:0000259" key="5">
    <source>
        <dbReference type="PROSITE" id="PS50931"/>
    </source>
</evidence>
<organism evidence="6 7">
    <name type="scientific">Patulibacter brassicae</name>
    <dbReference type="NCBI Taxonomy" id="1705717"/>
    <lineage>
        <taxon>Bacteria</taxon>
        <taxon>Bacillati</taxon>
        <taxon>Actinomycetota</taxon>
        <taxon>Thermoleophilia</taxon>
        <taxon>Solirubrobacterales</taxon>
        <taxon>Patulibacteraceae</taxon>
        <taxon>Patulibacter</taxon>
    </lineage>
</organism>
<reference evidence="6 7" key="1">
    <citation type="submission" date="2023-11" db="EMBL/GenBank/DDBJ databases">
        <authorList>
            <person name="Xu M."/>
            <person name="Jiang T."/>
        </authorList>
    </citation>
    <scope>NUCLEOTIDE SEQUENCE [LARGE SCALE GENOMIC DNA]</scope>
    <source>
        <strain evidence="6 7">SD</strain>
    </source>
</reference>